<accession>A0A833SR14</accession>
<name>A0A833SR14_PHYIN</name>
<sequence length="191" mass="21825">MMIDNSFKHALLALRIAVALTPNITLYIEGSIGVNFDDVAIRLLHWDKNQCSPGLVSGFVARAFALRLNPQKLIKLAKCLTENSTMDDHVFEMNFFSRLRHDGDQCHFLRGEKREIEVWKTERPDLVQLFDPCDHIPLDQAEQWLAPEARNQGNYDADYIKLVELSDTEKEMKGMAACATTHSFNGKFFAH</sequence>
<dbReference type="Proteomes" id="UP000602510">
    <property type="component" value="Unassembled WGS sequence"/>
</dbReference>
<evidence type="ECO:0008006" key="4">
    <source>
        <dbReference type="Google" id="ProtNLM"/>
    </source>
</evidence>
<comment type="caution">
    <text evidence="2">The sequence shown here is derived from an EMBL/GenBank/DDBJ whole genome shotgun (WGS) entry which is preliminary data.</text>
</comment>
<keyword evidence="3" id="KW-1185">Reference proteome</keyword>
<dbReference type="AlphaFoldDB" id="A0A833SR14"/>
<reference evidence="2" key="1">
    <citation type="submission" date="2020-04" db="EMBL/GenBank/DDBJ databases">
        <title>Hybrid Assembly of Korean Phytophthora infestans isolates.</title>
        <authorList>
            <person name="Prokchorchik M."/>
            <person name="Lee Y."/>
            <person name="Seo J."/>
            <person name="Cho J.-H."/>
            <person name="Park Y.-E."/>
            <person name="Jang D.-C."/>
            <person name="Im J.-S."/>
            <person name="Choi J.-G."/>
            <person name="Park H.-J."/>
            <person name="Lee G.-B."/>
            <person name="Lee Y.-G."/>
            <person name="Hong S.-Y."/>
            <person name="Cho K."/>
            <person name="Sohn K.H."/>
        </authorList>
    </citation>
    <scope>NUCLEOTIDE SEQUENCE</scope>
    <source>
        <strain evidence="2">KR_1_A1</strain>
    </source>
</reference>
<evidence type="ECO:0000313" key="3">
    <source>
        <dbReference type="Proteomes" id="UP000602510"/>
    </source>
</evidence>
<dbReference type="EMBL" id="WSZM01000237">
    <property type="protein sequence ID" value="KAF4037478.1"/>
    <property type="molecule type" value="Genomic_DNA"/>
</dbReference>
<protein>
    <recommendedName>
        <fullName evidence="4">Crinkler (CRN) family protein</fullName>
    </recommendedName>
</protein>
<organism evidence="2 3">
    <name type="scientific">Phytophthora infestans</name>
    <name type="common">Potato late blight agent</name>
    <name type="synonym">Botrytis infestans</name>
    <dbReference type="NCBI Taxonomy" id="4787"/>
    <lineage>
        <taxon>Eukaryota</taxon>
        <taxon>Sar</taxon>
        <taxon>Stramenopiles</taxon>
        <taxon>Oomycota</taxon>
        <taxon>Peronosporomycetes</taxon>
        <taxon>Peronosporales</taxon>
        <taxon>Peronosporaceae</taxon>
        <taxon>Phytophthora</taxon>
    </lineage>
</organism>
<feature type="chain" id="PRO_5033028454" description="Crinkler (CRN) family protein" evidence="1">
    <location>
        <begin position="20"/>
        <end position="191"/>
    </location>
</feature>
<keyword evidence="1" id="KW-0732">Signal</keyword>
<evidence type="ECO:0000313" key="2">
    <source>
        <dbReference type="EMBL" id="KAF4037478.1"/>
    </source>
</evidence>
<feature type="signal peptide" evidence="1">
    <location>
        <begin position="1"/>
        <end position="19"/>
    </location>
</feature>
<evidence type="ECO:0000256" key="1">
    <source>
        <dbReference type="SAM" id="SignalP"/>
    </source>
</evidence>
<gene>
    <name evidence="2" type="ORF">GN244_ATG10212</name>
</gene>
<proteinExistence type="predicted"/>